<dbReference type="InterPro" id="IPR003675">
    <property type="entry name" value="Rce1/LyrA-like_dom"/>
</dbReference>
<feature type="transmembrane region" description="Helical" evidence="1">
    <location>
        <begin position="77"/>
        <end position="96"/>
    </location>
</feature>
<reference evidence="3 4" key="1">
    <citation type="submission" date="2024-01" db="EMBL/GenBank/DDBJ databases">
        <title>Hyphobacterium bacterium isolated from marine sediment.</title>
        <authorList>
            <person name="Zhao S."/>
        </authorList>
    </citation>
    <scope>NUCLEOTIDE SEQUENCE [LARGE SCALE GENOMIC DNA]</scope>
    <source>
        <strain evidence="4">HN65</strain>
    </source>
</reference>
<feature type="transmembrane region" description="Helical" evidence="1">
    <location>
        <begin position="168"/>
        <end position="187"/>
    </location>
</feature>
<feature type="transmembrane region" description="Helical" evidence="1">
    <location>
        <begin position="12"/>
        <end position="38"/>
    </location>
</feature>
<feature type="transmembrane region" description="Helical" evidence="1">
    <location>
        <begin position="142"/>
        <end position="162"/>
    </location>
</feature>
<proteinExistence type="predicted"/>
<name>A0ABU7LQ29_9PROT</name>
<dbReference type="Pfam" id="PF02517">
    <property type="entry name" value="Rce1-like"/>
    <property type="match status" value="1"/>
</dbReference>
<dbReference type="EMBL" id="JAZDRP010000003">
    <property type="protein sequence ID" value="MEE2526025.1"/>
    <property type="molecule type" value="Genomic_DNA"/>
</dbReference>
<feature type="transmembrane region" description="Helical" evidence="1">
    <location>
        <begin position="194"/>
        <end position="213"/>
    </location>
</feature>
<evidence type="ECO:0000313" key="3">
    <source>
        <dbReference type="EMBL" id="MEE2526025.1"/>
    </source>
</evidence>
<protein>
    <submittedName>
        <fullName evidence="3">Type II CAAX endopeptidase family protein</fullName>
    </submittedName>
</protein>
<keyword evidence="1" id="KW-0812">Transmembrane</keyword>
<dbReference type="Proteomes" id="UP001354971">
    <property type="component" value="Unassembled WGS sequence"/>
</dbReference>
<sequence length="270" mass="28327">MTEADRSFDLRILFAALIGVLGLLAWQVLGGGIAVALVGNSNPLLLYLFIKGVFAGFIILLAILFGRLEAVGFRRPAGLSSLVYGTPVIALSLLLASQMLQTGLVVSLAVAAGWALMALFVSIGEETVFRGLLYRLMAPLGYWATAIVTSSAFGAIHLLGLFSPLPDALIYAQCIFAASVGLVLFTVRTAGGSLWTVLFLHWFIDAAAFVSAGGVNPALANADEAIPRFLLGAAIMLAWGLPAAVIQKRRLSRRESHQSSGPDTAGAVVA</sequence>
<accession>A0ABU7LQ29</accession>
<feature type="transmembrane region" description="Helical" evidence="1">
    <location>
        <begin position="225"/>
        <end position="246"/>
    </location>
</feature>
<organism evidence="3 4">
    <name type="scientific">Hyphobacterium lacteum</name>
    <dbReference type="NCBI Taxonomy" id="3116575"/>
    <lineage>
        <taxon>Bacteria</taxon>
        <taxon>Pseudomonadati</taxon>
        <taxon>Pseudomonadota</taxon>
        <taxon>Alphaproteobacteria</taxon>
        <taxon>Maricaulales</taxon>
        <taxon>Maricaulaceae</taxon>
        <taxon>Hyphobacterium</taxon>
    </lineage>
</organism>
<feature type="domain" description="CAAX prenyl protease 2/Lysostaphin resistance protein A-like" evidence="2">
    <location>
        <begin position="111"/>
        <end position="206"/>
    </location>
</feature>
<keyword evidence="1" id="KW-0472">Membrane</keyword>
<feature type="transmembrane region" description="Helical" evidence="1">
    <location>
        <begin position="102"/>
        <end position="121"/>
    </location>
</feature>
<feature type="transmembrane region" description="Helical" evidence="1">
    <location>
        <begin position="44"/>
        <end position="65"/>
    </location>
</feature>
<comment type="caution">
    <text evidence="3">The sequence shown here is derived from an EMBL/GenBank/DDBJ whole genome shotgun (WGS) entry which is preliminary data.</text>
</comment>
<keyword evidence="1" id="KW-1133">Transmembrane helix</keyword>
<gene>
    <name evidence="3" type="ORF">V0U79_06575</name>
</gene>
<keyword evidence="4" id="KW-1185">Reference proteome</keyword>
<evidence type="ECO:0000256" key="1">
    <source>
        <dbReference type="SAM" id="Phobius"/>
    </source>
</evidence>
<evidence type="ECO:0000259" key="2">
    <source>
        <dbReference type="Pfam" id="PF02517"/>
    </source>
</evidence>
<evidence type="ECO:0000313" key="4">
    <source>
        <dbReference type="Proteomes" id="UP001354971"/>
    </source>
</evidence>
<dbReference type="RefSeq" id="WP_330198684.1">
    <property type="nucleotide sequence ID" value="NZ_JAZDRP010000003.1"/>
</dbReference>